<evidence type="ECO:0000313" key="1">
    <source>
        <dbReference type="EMBL" id="KAI5652218.1"/>
    </source>
</evidence>
<keyword evidence="2" id="KW-1185">Reference proteome</keyword>
<protein>
    <submittedName>
        <fullName evidence="1">Uncharacterized protein</fullName>
    </submittedName>
</protein>
<sequence>MAFLQLEAEILQLASFCTAAACVADEAASTASIAAASSFCGIRLCFCCSLPTTALLLLFLSAVAVSLCFPLGSRLSLHSCQQLLLFSATAAFFFFFSIFRFSSQLSPFSSFKAASQQLFFSFFY</sequence>
<organism evidence="1 2">
    <name type="scientific">Catharanthus roseus</name>
    <name type="common">Madagascar periwinkle</name>
    <name type="synonym">Vinca rosea</name>
    <dbReference type="NCBI Taxonomy" id="4058"/>
    <lineage>
        <taxon>Eukaryota</taxon>
        <taxon>Viridiplantae</taxon>
        <taxon>Streptophyta</taxon>
        <taxon>Embryophyta</taxon>
        <taxon>Tracheophyta</taxon>
        <taxon>Spermatophyta</taxon>
        <taxon>Magnoliopsida</taxon>
        <taxon>eudicotyledons</taxon>
        <taxon>Gunneridae</taxon>
        <taxon>Pentapetalae</taxon>
        <taxon>asterids</taxon>
        <taxon>lamiids</taxon>
        <taxon>Gentianales</taxon>
        <taxon>Apocynaceae</taxon>
        <taxon>Rauvolfioideae</taxon>
        <taxon>Vinceae</taxon>
        <taxon>Catharanthinae</taxon>
        <taxon>Catharanthus</taxon>
    </lineage>
</organism>
<name>A0ACB9ZWH9_CATRO</name>
<dbReference type="EMBL" id="CM044707">
    <property type="protein sequence ID" value="KAI5652218.1"/>
    <property type="molecule type" value="Genomic_DNA"/>
</dbReference>
<proteinExistence type="predicted"/>
<accession>A0ACB9ZWH9</accession>
<evidence type="ECO:0000313" key="2">
    <source>
        <dbReference type="Proteomes" id="UP001060085"/>
    </source>
</evidence>
<reference evidence="2" key="1">
    <citation type="journal article" date="2023" name="Nat. Plants">
        <title>Single-cell RNA sequencing provides a high-resolution roadmap for understanding the multicellular compartmentation of specialized metabolism.</title>
        <authorList>
            <person name="Sun S."/>
            <person name="Shen X."/>
            <person name="Li Y."/>
            <person name="Li Y."/>
            <person name="Wang S."/>
            <person name="Li R."/>
            <person name="Zhang H."/>
            <person name="Shen G."/>
            <person name="Guo B."/>
            <person name="Wei J."/>
            <person name="Xu J."/>
            <person name="St-Pierre B."/>
            <person name="Chen S."/>
            <person name="Sun C."/>
        </authorList>
    </citation>
    <scope>NUCLEOTIDE SEQUENCE [LARGE SCALE GENOMIC DNA]</scope>
</reference>
<dbReference type="Proteomes" id="UP001060085">
    <property type="component" value="Linkage Group LG07"/>
</dbReference>
<comment type="caution">
    <text evidence="1">The sequence shown here is derived from an EMBL/GenBank/DDBJ whole genome shotgun (WGS) entry which is preliminary data.</text>
</comment>
<gene>
    <name evidence="1" type="ORF">M9H77_29405</name>
</gene>